<evidence type="ECO:0000313" key="2">
    <source>
        <dbReference type="EMBL" id="CUS22726.1"/>
    </source>
</evidence>
<reference evidence="3" key="1">
    <citation type="submission" date="2015-10" db="EMBL/GenBank/DDBJ databases">
        <authorList>
            <person name="Devillers H."/>
        </authorList>
    </citation>
    <scope>NUCLEOTIDE SEQUENCE [LARGE SCALE GENOMIC DNA]</scope>
</reference>
<dbReference type="AlphaFoldDB" id="A0A0P1KS26"/>
<protein>
    <submittedName>
        <fullName evidence="2">LAQU0S06e04654g1_1</fullName>
    </submittedName>
</protein>
<dbReference type="Proteomes" id="UP000236544">
    <property type="component" value="Unassembled WGS sequence"/>
</dbReference>
<evidence type="ECO:0000256" key="1">
    <source>
        <dbReference type="SAM" id="MobiDB-lite"/>
    </source>
</evidence>
<feature type="compositionally biased region" description="Polar residues" evidence="1">
    <location>
        <begin position="1"/>
        <end position="18"/>
    </location>
</feature>
<gene>
    <name evidence="2" type="ORF">LAQU0_S06e04654g</name>
</gene>
<feature type="region of interest" description="Disordered" evidence="1">
    <location>
        <begin position="1"/>
        <end position="46"/>
    </location>
</feature>
<dbReference type="EMBL" id="LN890530">
    <property type="protein sequence ID" value="CUS22726.1"/>
    <property type="molecule type" value="Genomic_DNA"/>
</dbReference>
<dbReference type="OrthoDB" id="4034781at2759"/>
<accession>A0A0P1KS26</accession>
<name>A0A0P1KS26_9SACH</name>
<evidence type="ECO:0000313" key="3">
    <source>
        <dbReference type="Proteomes" id="UP000236544"/>
    </source>
</evidence>
<keyword evidence="3" id="KW-1185">Reference proteome</keyword>
<proteinExistence type="predicted"/>
<sequence>MTEASANKRSPTTPSTPGVWNDARAKKLKSAASQSPTKPYRNRDTTVEELTRQQLINSRELQRVNGLVRFLELERKFQT</sequence>
<organism evidence="2 3">
    <name type="scientific">Lachancea quebecensis</name>
    <dbReference type="NCBI Taxonomy" id="1654605"/>
    <lineage>
        <taxon>Eukaryota</taxon>
        <taxon>Fungi</taxon>
        <taxon>Dikarya</taxon>
        <taxon>Ascomycota</taxon>
        <taxon>Saccharomycotina</taxon>
        <taxon>Saccharomycetes</taxon>
        <taxon>Saccharomycetales</taxon>
        <taxon>Saccharomycetaceae</taxon>
        <taxon>Lachancea</taxon>
    </lineage>
</organism>